<keyword evidence="3" id="KW-1185">Reference proteome</keyword>
<dbReference type="NCBIfam" id="NF041560">
    <property type="entry name" value="T6SS_Burk_ExIF"/>
    <property type="match status" value="1"/>
</dbReference>
<feature type="transmembrane region" description="Helical" evidence="1">
    <location>
        <begin position="134"/>
        <end position="157"/>
    </location>
</feature>
<comment type="caution">
    <text evidence="2">The sequence shown here is derived from an EMBL/GenBank/DDBJ whole genome shotgun (WGS) entry which is preliminary data.</text>
</comment>
<proteinExistence type="predicted"/>
<dbReference type="RefSeq" id="WP_408329085.1">
    <property type="nucleotide sequence ID" value="NZ_JAQQFH010000008.1"/>
</dbReference>
<evidence type="ECO:0000313" key="3">
    <source>
        <dbReference type="Proteomes" id="UP001629249"/>
    </source>
</evidence>
<reference evidence="2 3" key="1">
    <citation type="journal article" date="2024" name="Chem. Sci.">
        <title>Discovery of megapolipeptins by genome mining of a Burkholderiales bacteria collection.</title>
        <authorList>
            <person name="Paulo B.S."/>
            <person name="Recchia M.J.J."/>
            <person name="Lee S."/>
            <person name="Fergusson C.H."/>
            <person name="Romanowski S.B."/>
            <person name="Hernandez A."/>
            <person name="Krull N."/>
            <person name="Liu D.Y."/>
            <person name="Cavanagh H."/>
            <person name="Bos A."/>
            <person name="Gray C.A."/>
            <person name="Murphy B.T."/>
            <person name="Linington R.G."/>
            <person name="Eustaquio A.S."/>
        </authorList>
    </citation>
    <scope>NUCLEOTIDE SEQUENCE [LARGE SCALE GENOMIC DNA]</scope>
    <source>
        <strain evidence="2 3">RL16-012-BIC-B</strain>
    </source>
</reference>
<keyword evidence="1" id="KW-0472">Membrane</keyword>
<keyword evidence="1" id="KW-1133">Transmembrane helix</keyword>
<sequence length="233" mass="25481">MNAQLSSLSGKVSNLRYSLEERQSKAREFERKAALLSPILLALSGNGGLAVGNMAVNYGMSNARGKAYWVEFDVDGRALKGWLGGVYFKDGDAVDVVVERNETLLAVSSAEERVIAILPPCGSSPKMIYKYIRYTFIGIFLFLFLFLGVGLFFVAAREDLAELISIAFPCAIAVALFVAVGANWRELLHAVRTRKILTALELPEADSLDLPARSYELLGKGKVQGSVGTVYRY</sequence>
<gene>
    <name evidence="2" type="ORF">PQR66_19235</name>
</gene>
<accession>A0ABW8ZR74</accession>
<evidence type="ECO:0000313" key="2">
    <source>
        <dbReference type="EMBL" id="MFL9885185.1"/>
    </source>
</evidence>
<dbReference type="Proteomes" id="UP001629249">
    <property type="component" value="Unassembled WGS sequence"/>
</dbReference>
<keyword evidence="1" id="KW-0812">Transmembrane</keyword>
<feature type="transmembrane region" description="Helical" evidence="1">
    <location>
        <begin position="35"/>
        <end position="56"/>
    </location>
</feature>
<evidence type="ECO:0000256" key="1">
    <source>
        <dbReference type="SAM" id="Phobius"/>
    </source>
</evidence>
<organism evidence="2 3">
    <name type="scientific">Paraburkholderia agricolaris</name>
    <dbReference type="NCBI Taxonomy" id="2152888"/>
    <lineage>
        <taxon>Bacteria</taxon>
        <taxon>Pseudomonadati</taxon>
        <taxon>Pseudomonadota</taxon>
        <taxon>Betaproteobacteria</taxon>
        <taxon>Burkholderiales</taxon>
        <taxon>Burkholderiaceae</taxon>
        <taxon>Paraburkholderia</taxon>
    </lineage>
</organism>
<name>A0ABW8ZR74_9BURK</name>
<feature type="transmembrane region" description="Helical" evidence="1">
    <location>
        <begin position="163"/>
        <end position="184"/>
    </location>
</feature>
<dbReference type="InterPro" id="IPR048130">
    <property type="entry name" value="T6SS_ExIF-like"/>
</dbReference>
<protein>
    <submittedName>
        <fullName evidence="2">Uncharacterized protein</fullName>
    </submittedName>
</protein>
<dbReference type="EMBL" id="JAQQFN010000014">
    <property type="protein sequence ID" value="MFL9885185.1"/>
    <property type="molecule type" value="Genomic_DNA"/>
</dbReference>